<dbReference type="AlphaFoldDB" id="A0A7S1B5P6"/>
<reference evidence="6" key="1">
    <citation type="submission" date="2021-01" db="EMBL/GenBank/DDBJ databases">
        <authorList>
            <person name="Corre E."/>
            <person name="Pelletier E."/>
            <person name="Niang G."/>
            <person name="Scheremetjew M."/>
            <person name="Finn R."/>
            <person name="Kale V."/>
            <person name="Holt S."/>
            <person name="Cochrane G."/>
            <person name="Meng A."/>
            <person name="Brown T."/>
            <person name="Cohen L."/>
        </authorList>
    </citation>
    <scope>NUCLEOTIDE SEQUENCE</scope>
    <source>
        <strain evidence="6">308</strain>
    </source>
</reference>
<keyword evidence="2" id="KW-0560">Oxidoreductase</keyword>
<evidence type="ECO:0000256" key="4">
    <source>
        <dbReference type="SAM" id="MobiDB-lite"/>
    </source>
</evidence>
<organism evidence="6">
    <name type="scientific">Corethron hystrix</name>
    <dbReference type="NCBI Taxonomy" id="216773"/>
    <lineage>
        <taxon>Eukaryota</taxon>
        <taxon>Sar</taxon>
        <taxon>Stramenopiles</taxon>
        <taxon>Ochrophyta</taxon>
        <taxon>Bacillariophyta</taxon>
        <taxon>Coscinodiscophyceae</taxon>
        <taxon>Corethrophycidae</taxon>
        <taxon>Corethrales</taxon>
        <taxon>Corethraceae</taxon>
        <taxon>Corethron</taxon>
    </lineage>
</organism>
<sequence>MFNMKLIRNILLLLLVRPCHSWTCISPRKIVLKKVQSLARGSFIAGAVGGLAVGTVTAAGTAIALNQANNNRPIIYKPKRDSLTDQVIIITGGTSGLGLESAKRLAAGGATIVLTSRTEEKGKKAAEEVREYLTERDISDAGKVFDLVLDLDSLDSVKAFAGSYANLNLGSINVLLNNAGVMALPSKQLTEDGYEKTFQSNHLGHFVLTSELFPFLSREKSSVINVSSEAYQLASLGNGRGLDINNLNGEIKYGPWSSYGLSKLANILFTQELQKRADAAGQTWLTVATLHPGGVNTNLWRNLIGEEKWKDLQDDGSSALESFLLRAASSFSLTTAEGASTQIFLASGGDGNIKKAGYYDNLSIKDLPQFATDAVAGKKLWDKSEELSGILFMVENIKEETDTGIEPEGVEQGQLEENGNKF</sequence>
<evidence type="ECO:0000313" key="6">
    <source>
        <dbReference type="EMBL" id="CAD8875887.1"/>
    </source>
</evidence>
<dbReference type="SUPFAM" id="SSF51735">
    <property type="entry name" value="NAD(P)-binding Rossmann-fold domains"/>
    <property type="match status" value="1"/>
</dbReference>
<dbReference type="Gene3D" id="3.40.50.720">
    <property type="entry name" value="NAD(P)-binding Rossmann-like Domain"/>
    <property type="match status" value="1"/>
</dbReference>
<dbReference type="PANTHER" id="PTHR24320:SF148">
    <property type="entry name" value="NAD(P)-BINDING ROSSMANN-FOLD SUPERFAMILY PROTEIN"/>
    <property type="match status" value="1"/>
</dbReference>
<dbReference type="InterPro" id="IPR036291">
    <property type="entry name" value="NAD(P)-bd_dom_sf"/>
</dbReference>
<evidence type="ECO:0000256" key="3">
    <source>
        <dbReference type="RuleBase" id="RU000363"/>
    </source>
</evidence>
<dbReference type="PRINTS" id="PR00080">
    <property type="entry name" value="SDRFAMILY"/>
</dbReference>
<protein>
    <submittedName>
        <fullName evidence="6">Uncharacterized protein</fullName>
    </submittedName>
</protein>
<name>A0A7S1B5P6_9STRA</name>
<dbReference type="PRINTS" id="PR00081">
    <property type="entry name" value="GDHRDH"/>
</dbReference>
<feature type="region of interest" description="Disordered" evidence="4">
    <location>
        <begin position="402"/>
        <end position="422"/>
    </location>
</feature>
<comment type="similarity">
    <text evidence="1 3">Belongs to the short-chain dehydrogenases/reductases (SDR) family.</text>
</comment>
<proteinExistence type="inferred from homology"/>
<gene>
    <name evidence="6" type="ORF">CHYS00102_LOCUS3064</name>
</gene>
<dbReference type="Pfam" id="PF00106">
    <property type="entry name" value="adh_short"/>
    <property type="match status" value="1"/>
</dbReference>
<evidence type="ECO:0000256" key="1">
    <source>
        <dbReference type="ARBA" id="ARBA00006484"/>
    </source>
</evidence>
<dbReference type="GO" id="GO:0016491">
    <property type="term" value="F:oxidoreductase activity"/>
    <property type="evidence" value="ECO:0007669"/>
    <property type="project" value="UniProtKB-KW"/>
</dbReference>
<evidence type="ECO:0000256" key="2">
    <source>
        <dbReference type="ARBA" id="ARBA00023002"/>
    </source>
</evidence>
<dbReference type="EMBL" id="HBFR01004440">
    <property type="protein sequence ID" value="CAD8875887.1"/>
    <property type="molecule type" value="Transcribed_RNA"/>
</dbReference>
<accession>A0A7S1B5P6</accession>
<feature type="signal peptide" evidence="5">
    <location>
        <begin position="1"/>
        <end position="21"/>
    </location>
</feature>
<keyword evidence="5" id="KW-0732">Signal</keyword>
<dbReference type="PANTHER" id="PTHR24320">
    <property type="entry name" value="RETINOL DEHYDROGENASE"/>
    <property type="match status" value="1"/>
</dbReference>
<feature type="chain" id="PRO_5031486163" evidence="5">
    <location>
        <begin position="22"/>
        <end position="422"/>
    </location>
</feature>
<dbReference type="InterPro" id="IPR002347">
    <property type="entry name" value="SDR_fam"/>
</dbReference>
<evidence type="ECO:0000256" key="5">
    <source>
        <dbReference type="SAM" id="SignalP"/>
    </source>
</evidence>